<evidence type="ECO:0000313" key="3">
    <source>
        <dbReference type="Proteomes" id="UP001341281"/>
    </source>
</evidence>
<proteinExistence type="predicted"/>
<dbReference type="EMBL" id="CP144745">
    <property type="protein sequence ID" value="WVZ49686.1"/>
    <property type="molecule type" value="Genomic_DNA"/>
</dbReference>
<feature type="compositionally biased region" description="Low complexity" evidence="1">
    <location>
        <begin position="52"/>
        <end position="64"/>
    </location>
</feature>
<accession>A0AAQ3PMM1</accession>
<dbReference type="Proteomes" id="UP001341281">
    <property type="component" value="Chromosome 01"/>
</dbReference>
<feature type="non-terminal residue" evidence="2">
    <location>
        <position position="1"/>
    </location>
</feature>
<organism evidence="2 3">
    <name type="scientific">Paspalum notatum var. saurae</name>
    <dbReference type="NCBI Taxonomy" id="547442"/>
    <lineage>
        <taxon>Eukaryota</taxon>
        <taxon>Viridiplantae</taxon>
        <taxon>Streptophyta</taxon>
        <taxon>Embryophyta</taxon>
        <taxon>Tracheophyta</taxon>
        <taxon>Spermatophyta</taxon>
        <taxon>Magnoliopsida</taxon>
        <taxon>Liliopsida</taxon>
        <taxon>Poales</taxon>
        <taxon>Poaceae</taxon>
        <taxon>PACMAD clade</taxon>
        <taxon>Panicoideae</taxon>
        <taxon>Andropogonodae</taxon>
        <taxon>Paspaleae</taxon>
        <taxon>Paspalinae</taxon>
        <taxon>Paspalum</taxon>
    </lineage>
</organism>
<name>A0AAQ3PMM1_PASNO</name>
<reference evidence="2 3" key="1">
    <citation type="submission" date="2024-02" db="EMBL/GenBank/DDBJ databases">
        <title>High-quality chromosome-scale genome assembly of Pensacola bahiagrass (Paspalum notatum Flugge var. saurae).</title>
        <authorList>
            <person name="Vega J.M."/>
            <person name="Podio M."/>
            <person name="Orjuela J."/>
            <person name="Siena L.A."/>
            <person name="Pessino S.C."/>
            <person name="Combes M.C."/>
            <person name="Mariac C."/>
            <person name="Albertini E."/>
            <person name="Pupilli F."/>
            <person name="Ortiz J.P.A."/>
            <person name="Leblanc O."/>
        </authorList>
    </citation>
    <scope>NUCLEOTIDE SEQUENCE [LARGE SCALE GENOMIC DNA]</scope>
    <source>
        <strain evidence="2">R1</strain>
        <tissue evidence="2">Leaf</tissue>
    </source>
</reference>
<feature type="region of interest" description="Disordered" evidence="1">
    <location>
        <begin position="1"/>
        <end position="83"/>
    </location>
</feature>
<sequence>AALTWPSSDPGHRPVAPTGCGSLPPHPERHLDPAVLGSPPPHPERHPRPGRPRSATRSAASASPHQICVWPLPRPRSDRPQPDILRLGPKISGQLQRKEVPEQALQLLSGAQAIVRPLDLLMLARNQVMAASTQKATIAARIKTAQTESQ</sequence>
<keyword evidence="3" id="KW-1185">Reference proteome</keyword>
<dbReference type="AlphaFoldDB" id="A0AAQ3PMM1"/>
<evidence type="ECO:0000313" key="2">
    <source>
        <dbReference type="EMBL" id="WVZ49686.1"/>
    </source>
</evidence>
<gene>
    <name evidence="2" type="ORF">U9M48_001021</name>
</gene>
<evidence type="ECO:0000256" key="1">
    <source>
        <dbReference type="SAM" id="MobiDB-lite"/>
    </source>
</evidence>
<protein>
    <submittedName>
        <fullName evidence="2">Uncharacterized protein</fullName>
    </submittedName>
</protein>